<dbReference type="PROSITE" id="PS51257">
    <property type="entry name" value="PROKAR_LIPOPROTEIN"/>
    <property type="match status" value="1"/>
</dbReference>
<comment type="caution">
    <text evidence="2">The sequence shown here is derived from an EMBL/GenBank/DDBJ whole genome shotgun (WGS) entry which is preliminary data.</text>
</comment>
<keyword evidence="3" id="KW-1185">Reference proteome</keyword>
<protein>
    <submittedName>
        <fullName evidence="2">Uncharacterized protein</fullName>
    </submittedName>
</protein>
<evidence type="ECO:0000256" key="1">
    <source>
        <dbReference type="SAM" id="SignalP"/>
    </source>
</evidence>
<dbReference type="AlphaFoldDB" id="B9XA42"/>
<dbReference type="InterPro" id="IPR021862">
    <property type="entry name" value="DUF3472"/>
</dbReference>
<proteinExistence type="predicted"/>
<keyword evidence="1" id="KW-0732">Signal</keyword>
<dbReference type="STRING" id="320771.Cflav_PD6018"/>
<accession>B9XA42</accession>
<organism evidence="2 3">
    <name type="scientific">Pedosphaera parvula (strain Ellin514)</name>
    <dbReference type="NCBI Taxonomy" id="320771"/>
    <lineage>
        <taxon>Bacteria</taxon>
        <taxon>Pseudomonadati</taxon>
        <taxon>Verrucomicrobiota</taxon>
        <taxon>Pedosphaerae</taxon>
        <taxon>Pedosphaerales</taxon>
        <taxon>Pedosphaeraceae</taxon>
        <taxon>Pedosphaera</taxon>
    </lineage>
</organism>
<name>B9XA42_PEDPL</name>
<feature type="signal peptide" evidence="1">
    <location>
        <begin position="1"/>
        <end position="33"/>
    </location>
</feature>
<evidence type="ECO:0000313" key="3">
    <source>
        <dbReference type="Proteomes" id="UP000003688"/>
    </source>
</evidence>
<dbReference type="EMBL" id="ABOX02000001">
    <property type="protein sequence ID" value="EEF63383.1"/>
    <property type="molecule type" value="Genomic_DNA"/>
</dbReference>
<reference evidence="2 3" key="1">
    <citation type="journal article" date="2011" name="J. Bacteriol.">
        <title>Genome sequence of 'Pedosphaera parvula' Ellin514, an aerobic Verrucomicrobial isolate from pasture soil.</title>
        <authorList>
            <person name="Kant R."/>
            <person name="van Passel M.W."/>
            <person name="Sangwan P."/>
            <person name="Palva A."/>
            <person name="Lucas S."/>
            <person name="Copeland A."/>
            <person name="Lapidus A."/>
            <person name="Glavina Del Rio T."/>
            <person name="Dalin E."/>
            <person name="Tice H."/>
            <person name="Bruce D."/>
            <person name="Goodwin L."/>
            <person name="Pitluck S."/>
            <person name="Chertkov O."/>
            <person name="Larimer F.W."/>
            <person name="Land M.L."/>
            <person name="Hauser L."/>
            <person name="Brettin T.S."/>
            <person name="Detter J.C."/>
            <person name="Han S."/>
            <person name="de Vos W.M."/>
            <person name="Janssen P.H."/>
            <person name="Smidt H."/>
        </authorList>
    </citation>
    <scope>NUCLEOTIDE SEQUENCE [LARGE SCALE GENOMIC DNA]</scope>
    <source>
        <strain evidence="2 3">Ellin514</strain>
    </source>
</reference>
<evidence type="ECO:0000313" key="2">
    <source>
        <dbReference type="EMBL" id="EEF63383.1"/>
    </source>
</evidence>
<dbReference type="Pfam" id="PF11958">
    <property type="entry name" value="DUF3472"/>
    <property type="match status" value="1"/>
</dbReference>
<sequence length="332" mass="37070" precursor="true">MTRRRTNLYIPMQKLIIITSWCLWTMACAGAVAQGEAEDSCTQPSPEAMAQAAGVILPHQPWHVANIWWEFQKPIEHFESLEVDVTIDRDVPSTYNLYVSPCGLARINGKDFYGGLQSNINGWRDATNHSRMHPGKGAIFSRWSSDKKTPVGLDNVRTAGPDCLVESAGYEGEFASVRRPFAWTKGTYTYQILKAGTEVTDGQTNTWFTCKLKDAAGEVHEVGSLRFEGADFTYWERHSAFVEVYSTEKIPHSGIPKVNVAFSWPRVNGQKPALKRAHAYYPSKTGPASPDCALIKSDGENVRVEVGPIFRRDEAQRRHDLSLKLGGVENHP</sequence>
<gene>
    <name evidence="2" type="ORF">Cflav_PD6018</name>
</gene>
<dbReference type="Proteomes" id="UP000003688">
    <property type="component" value="Unassembled WGS sequence"/>
</dbReference>
<feature type="chain" id="PRO_5002892870" evidence="1">
    <location>
        <begin position="34"/>
        <end position="332"/>
    </location>
</feature>